<dbReference type="Proteomes" id="UP000242877">
    <property type="component" value="Unassembled WGS sequence"/>
</dbReference>
<feature type="region of interest" description="Disordered" evidence="1">
    <location>
        <begin position="759"/>
        <end position="787"/>
    </location>
</feature>
<dbReference type="AlphaFoldDB" id="A0A168BBK9"/>
<keyword evidence="3" id="KW-1185">Reference proteome</keyword>
<organism evidence="2 3">
    <name type="scientific">Ascosphaera apis ARSEF 7405</name>
    <dbReference type="NCBI Taxonomy" id="392613"/>
    <lineage>
        <taxon>Eukaryota</taxon>
        <taxon>Fungi</taxon>
        <taxon>Dikarya</taxon>
        <taxon>Ascomycota</taxon>
        <taxon>Pezizomycotina</taxon>
        <taxon>Eurotiomycetes</taxon>
        <taxon>Eurotiomycetidae</taxon>
        <taxon>Onygenales</taxon>
        <taxon>Ascosphaeraceae</taxon>
        <taxon>Ascosphaera</taxon>
    </lineage>
</organism>
<dbReference type="EMBL" id="AZGZ01000005">
    <property type="protein sequence ID" value="KZZ95077.1"/>
    <property type="molecule type" value="Genomic_DNA"/>
</dbReference>
<feature type="region of interest" description="Disordered" evidence="1">
    <location>
        <begin position="349"/>
        <end position="371"/>
    </location>
</feature>
<gene>
    <name evidence="2" type="ORF">AAP_01565</name>
</gene>
<evidence type="ECO:0000313" key="3">
    <source>
        <dbReference type="Proteomes" id="UP000242877"/>
    </source>
</evidence>
<evidence type="ECO:0000256" key="1">
    <source>
        <dbReference type="SAM" id="MobiDB-lite"/>
    </source>
</evidence>
<dbReference type="OrthoDB" id="4206518at2759"/>
<feature type="region of interest" description="Disordered" evidence="1">
    <location>
        <begin position="87"/>
        <end position="106"/>
    </location>
</feature>
<feature type="compositionally biased region" description="Polar residues" evidence="1">
    <location>
        <begin position="88"/>
        <end position="97"/>
    </location>
</feature>
<proteinExistence type="predicted"/>
<reference evidence="2 3" key="1">
    <citation type="journal article" date="2016" name="Genome Biol. Evol.">
        <title>Divergent and convergent evolution of fungal pathogenicity.</title>
        <authorList>
            <person name="Shang Y."/>
            <person name="Xiao G."/>
            <person name="Zheng P."/>
            <person name="Cen K."/>
            <person name="Zhan S."/>
            <person name="Wang C."/>
        </authorList>
    </citation>
    <scope>NUCLEOTIDE SEQUENCE [LARGE SCALE GENOMIC DNA]</scope>
    <source>
        <strain evidence="2 3">ARSEF 7405</strain>
    </source>
</reference>
<evidence type="ECO:0000313" key="2">
    <source>
        <dbReference type="EMBL" id="KZZ95077.1"/>
    </source>
</evidence>
<feature type="region of interest" description="Disordered" evidence="1">
    <location>
        <begin position="281"/>
        <end position="308"/>
    </location>
</feature>
<name>A0A168BBK9_9EURO</name>
<sequence length="844" mass="95170">MSAAFSLTHELSLLVHFLSCHPNFRRERTVPTETHCYPIPWAYNAELALTQNIAEILARRPGGRTWAVSCFELPEGLTIFVAGDVSPNVDSQSSNENQQDEEDDQGARELNETMEYLSTVVKKLKNIAAKNKALDGMEIKEGRAPVRQAYFRHEPTRLGGARPGYFDPSMPHDTFRSRVDDIAFDRPADHLNGYGSRLRLRGTQEDHTEDRALHKHVERVFPLIEAEMRKSRGPPEELELFRYVLRTCRAKILHRWKKYFSTVDEFFQKMRTYAELYYQSGQGHQSGQGNTRANRSRASNTSAPPEVPANPFSLIKNLGERKAMIVICLWLKEHGHKFDDPTFLDKCITAPDPPDEDDAEATNSSSSDESSDAGFYGGFCALLYVASTWPTHPETLADIDNLTQAMHVATPNGMAMSRVFKKFFSQFKAVEDFLWAAERRKFYTEVLNRPIVIKGVRVLPPTDCGAEMRRVLPTNPEAWRTLLYEWLGRIPVEDFERVRGVNVEELINTAANRAALGKLPPGTGFVCAELQLLTYFLYTGEGIGRILSRWGIDWDHLMSEGPPIPKVLIGDVSPGISAADLATATVSSMEATQEANSEIESWKNKRVPFAISKSTSCQPCRMVIAWAEHKKRQDGEGLGNMFKSAKVLVFHRHINTTTGQPDNNAPPENNSVQTRRYMIMVPPTDGRFVSGGTRWAVWPSPNKKDGDTDQEHSELGYYRVPKGSLWMLPWGLEEKLGEERILRIVQELILMVRGECRERGQQDPPGHRDAVIQTSRTGERLGAGQAMAPDEFRRKIERRREVEDAIIIGPEIEAEMEGVEAPVPVVFESEEQQDGAGQEESDGR</sequence>
<accession>A0A168BBK9</accession>
<feature type="compositionally biased region" description="Basic and acidic residues" evidence="1">
    <location>
        <begin position="759"/>
        <end position="770"/>
    </location>
</feature>
<dbReference type="VEuPathDB" id="FungiDB:AAP_01565"/>
<comment type="caution">
    <text evidence="2">The sequence shown here is derived from an EMBL/GenBank/DDBJ whole genome shotgun (WGS) entry which is preliminary data.</text>
</comment>
<feature type="compositionally biased region" description="Polar residues" evidence="1">
    <location>
        <begin position="290"/>
        <end position="303"/>
    </location>
</feature>
<protein>
    <submittedName>
        <fullName evidence="2">Uncharacterized protein</fullName>
    </submittedName>
</protein>